<dbReference type="GO" id="GO:0005886">
    <property type="term" value="C:plasma membrane"/>
    <property type="evidence" value="ECO:0007669"/>
    <property type="project" value="InterPro"/>
</dbReference>
<protein>
    <submittedName>
        <fullName evidence="2">F subunit of K+-transporting ATPase (Potass_KdpF)</fullName>
    </submittedName>
</protein>
<keyword evidence="1" id="KW-0472">Membrane</keyword>
<gene>
    <name evidence="2" type="ORF">BN977_01704</name>
</gene>
<comment type="caution">
    <text evidence="2">The sequence shown here is derived from an EMBL/GenBank/DDBJ whole genome shotgun (WGS) entry which is preliminary data.</text>
</comment>
<evidence type="ECO:0000313" key="3">
    <source>
        <dbReference type="Proteomes" id="UP000028870"/>
    </source>
</evidence>
<keyword evidence="1" id="KW-1133">Transmembrane helix</keyword>
<dbReference type="GO" id="GO:0008556">
    <property type="term" value="F:P-type potassium transmembrane transporter activity"/>
    <property type="evidence" value="ECO:0007669"/>
    <property type="project" value="InterPro"/>
</dbReference>
<proteinExistence type="predicted"/>
<accession>W9AMF7</accession>
<reference evidence="2" key="1">
    <citation type="submission" date="2014-03" db="EMBL/GenBank/DDBJ databases">
        <title>Draft Genome Sequence of Mycobacterium cosmeticum DSM 44829.</title>
        <authorList>
            <person name="Croce O."/>
            <person name="Robert C."/>
            <person name="Raoult D."/>
            <person name="Drancourt M."/>
        </authorList>
    </citation>
    <scope>NUCLEOTIDE SEQUENCE [LARGE SCALE GENOMIC DNA]</scope>
    <source>
        <strain evidence="2">DSM 44829</strain>
    </source>
</reference>
<dbReference type="Proteomes" id="UP000028870">
    <property type="component" value="Unassembled WGS sequence"/>
</dbReference>
<evidence type="ECO:0000313" key="2">
    <source>
        <dbReference type="EMBL" id="CDO06909.1"/>
    </source>
</evidence>
<sequence length="29" mass="3229">MSYDNIVGLGLAILLALFLFAALLFPERF</sequence>
<organism evidence="2 3">
    <name type="scientific">Mycolicibacterium cosmeticum</name>
    <dbReference type="NCBI Taxonomy" id="258533"/>
    <lineage>
        <taxon>Bacteria</taxon>
        <taxon>Bacillati</taxon>
        <taxon>Actinomycetota</taxon>
        <taxon>Actinomycetes</taxon>
        <taxon>Mycobacteriales</taxon>
        <taxon>Mycobacteriaceae</taxon>
        <taxon>Mycolicibacterium</taxon>
    </lineage>
</organism>
<dbReference type="RefSeq" id="WP_109761975.1">
    <property type="nucleotide sequence ID" value="NZ_CCBB010000001.1"/>
</dbReference>
<feature type="transmembrane region" description="Helical" evidence="1">
    <location>
        <begin position="6"/>
        <end position="25"/>
    </location>
</feature>
<dbReference type="InterPro" id="IPR011726">
    <property type="entry name" value="KdpF"/>
</dbReference>
<evidence type="ECO:0000256" key="1">
    <source>
        <dbReference type="SAM" id="Phobius"/>
    </source>
</evidence>
<dbReference type="EMBL" id="CCBB010000001">
    <property type="protein sequence ID" value="CDO06909.1"/>
    <property type="molecule type" value="Genomic_DNA"/>
</dbReference>
<keyword evidence="3" id="KW-1185">Reference proteome</keyword>
<dbReference type="AlphaFoldDB" id="W9AMF7"/>
<dbReference type="Pfam" id="PF09604">
    <property type="entry name" value="Potass_KdpF"/>
    <property type="match status" value="1"/>
</dbReference>
<keyword evidence="1" id="KW-0812">Transmembrane</keyword>
<name>W9AMF7_MYCCO</name>
<dbReference type="STRING" id="258533.BN977_01704"/>
<reference evidence="2" key="2">
    <citation type="submission" date="2014-03" db="EMBL/GenBank/DDBJ databases">
        <authorList>
            <person name="Urmite Genomes"/>
        </authorList>
    </citation>
    <scope>NUCLEOTIDE SEQUENCE</scope>
    <source>
        <strain evidence="2">DSM 44829</strain>
    </source>
</reference>